<dbReference type="AlphaFoldDB" id="A0A7R8UPW8"/>
<dbReference type="OrthoDB" id="6489092at2759"/>
<dbReference type="GO" id="GO:0005576">
    <property type="term" value="C:extracellular region"/>
    <property type="evidence" value="ECO:0007669"/>
    <property type="project" value="UniProtKB-SubCell"/>
</dbReference>
<organism evidence="8 9">
    <name type="scientific">Hermetia illucens</name>
    <name type="common">Black soldier fly</name>
    <dbReference type="NCBI Taxonomy" id="343691"/>
    <lineage>
        <taxon>Eukaryota</taxon>
        <taxon>Metazoa</taxon>
        <taxon>Ecdysozoa</taxon>
        <taxon>Arthropoda</taxon>
        <taxon>Hexapoda</taxon>
        <taxon>Insecta</taxon>
        <taxon>Pterygota</taxon>
        <taxon>Neoptera</taxon>
        <taxon>Endopterygota</taxon>
        <taxon>Diptera</taxon>
        <taxon>Brachycera</taxon>
        <taxon>Stratiomyomorpha</taxon>
        <taxon>Stratiomyidae</taxon>
        <taxon>Hermetiinae</taxon>
        <taxon>Hermetia</taxon>
    </lineage>
</organism>
<feature type="domain" description="MD-2-related lipid-recognition" evidence="7">
    <location>
        <begin position="20"/>
        <end position="145"/>
    </location>
</feature>
<feature type="signal peptide" evidence="6">
    <location>
        <begin position="1"/>
        <end position="17"/>
    </location>
</feature>
<dbReference type="EMBL" id="LR899011">
    <property type="protein sequence ID" value="CAD7084478.1"/>
    <property type="molecule type" value="Genomic_DNA"/>
</dbReference>
<dbReference type="OMA" id="EQANTCA"/>
<gene>
    <name evidence="8" type="ORF">HERILL_LOCUS7366</name>
</gene>
<comment type="similarity">
    <text evidence="2">Belongs to the NPC2 family.</text>
</comment>
<evidence type="ECO:0000256" key="5">
    <source>
        <dbReference type="ARBA" id="ARBA00023157"/>
    </source>
</evidence>
<dbReference type="CDD" id="cd00916">
    <property type="entry name" value="Npc2_like"/>
    <property type="match status" value="1"/>
</dbReference>
<evidence type="ECO:0000313" key="9">
    <source>
        <dbReference type="Proteomes" id="UP000594454"/>
    </source>
</evidence>
<feature type="chain" id="PRO_5031509743" description="MD-2-related lipid-recognition domain-containing protein" evidence="6">
    <location>
        <begin position="18"/>
        <end position="150"/>
    </location>
</feature>
<accession>A0A7R8UPW8</accession>
<dbReference type="SUPFAM" id="SSF81296">
    <property type="entry name" value="E set domains"/>
    <property type="match status" value="1"/>
</dbReference>
<evidence type="ECO:0000256" key="3">
    <source>
        <dbReference type="ARBA" id="ARBA00022525"/>
    </source>
</evidence>
<dbReference type="PANTHER" id="PTHR11306:SF36">
    <property type="entry name" value="NIEMANN-PICK TYPE C-2C-RELATED"/>
    <property type="match status" value="1"/>
</dbReference>
<name>A0A7R8UPW8_HERIL</name>
<keyword evidence="5" id="KW-1015">Disulfide bond</keyword>
<protein>
    <recommendedName>
        <fullName evidence="7">MD-2-related lipid-recognition domain-containing protein</fullName>
    </recommendedName>
</protein>
<evidence type="ECO:0000259" key="7">
    <source>
        <dbReference type="SMART" id="SM00737"/>
    </source>
</evidence>
<evidence type="ECO:0000313" key="8">
    <source>
        <dbReference type="EMBL" id="CAD7084478.1"/>
    </source>
</evidence>
<dbReference type="GO" id="GO:0032367">
    <property type="term" value="P:intracellular cholesterol transport"/>
    <property type="evidence" value="ECO:0007669"/>
    <property type="project" value="InterPro"/>
</dbReference>
<dbReference type="PANTHER" id="PTHR11306">
    <property type="entry name" value="NIEMANN PICK TYPE C2 PROTEIN NPC2-RELATED"/>
    <property type="match status" value="1"/>
</dbReference>
<dbReference type="GO" id="GO:0032934">
    <property type="term" value="F:sterol binding"/>
    <property type="evidence" value="ECO:0007669"/>
    <property type="project" value="InterPro"/>
</dbReference>
<dbReference type="Proteomes" id="UP000594454">
    <property type="component" value="Chromosome 3"/>
</dbReference>
<dbReference type="InterPro" id="IPR033916">
    <property type="entry name" value="ML_Npc2-like"/>
</dbReference>
<sequence>MFRLAVLCMCLLSVASATPVNKCDGKPFPSQVRIKDCNQPPCAVVKGTTANFQVDFEAAFPIKIMTTKVRATVLGLTVNYPLDDEQANTCAHLLYGSYCPLDRGEDITYNFDFPVGNSYPEIGVNVEVSLEDESKKVVTCFNVDIKVKSH</sequence>
<keyword evidence="4 6" id="KW-0732">Signal</keyword>
<dbReference type="Pfam" id="PF02221">
    <property type="entry name" value="E1_DerP2_DerF2"/>
    <property type="match status" value="1"/>
</dbReference>
<dbReference type="InterPro" id="IPR003172">
    <property type="entry name" value="ML_dom"/>
</dbReference>
<evidence type="ECO:0000256" key="6">
    <source>
        <dbReference type="SAM" id="SignalP"/>
    </source>
</evidence>
<dbReference type="SMART" id="SM00737">
    <property type="entry name" value="ML"/>
    <property type="match status" value="1"/>
</dbReference>
<keyword evidence="9" id="KW-1185">Reference proteome</keyword>
<dbReference type="FunFam" id="2.60.40.770:FF:000001">
    <property type="entry name" value="NPC intracellular cholesterol transporter 2"/>
    <property type="match status" value="1"/>
</dbReference>
<evidence type="ECO:0000256" key="1">
    <source>
        <dbReference type="ARBA" id="ARBA00004613"/>
    </source>
</evidence>
<dbReference type="InParanoid" id="A0A7R8UPW8"/>
<dbReference type="InterPro" id="IPR014756">
    <property type="entry name" value="Ig_E-set"/>
</dbReference>
<dbReference type="InterPro" id="IPR039670">
    <property type="entry name" value="NPC2-like"/>
</dbReference>
<dbReference type="Gene3D" id="2.60.40.770">
    <property type="match status" value="1"/>
</dbReference>
<reference evidence="8 9" key="1">
    <citation type="submission" date="2020-11" db="EMBL/GenBank/DDBJ databases">
        <authorList>
            <person name="Wallbank WR R."/>
            <person name="Pardo Diaz C."/>
            <person name="Kozak K."/>
            <person name="Martin S."/>
            <person name="Jiggins C."/>
            <person name="Moest M."/>
            <person name="Warren A I."/>
            <person name="Generalovic N T."/>
            <person name="Byers J.R.P. K."/>
            <person name="Montejo-Kovacevich G."/>
            <person name="Yen C E."/>
        </authorList>
    </citation>
    <scope>NUCLEOTIDE SEQUENCE [LARGE SCALE GENOMIC DNA]</scope>
</reference>
<comment type="subcellular location">
    <subcellularLocation>
        <location evidence="1">Secreted</location>
    </subcellularLocation>
</comment>
<evidence type="ECO:0000256" key="2">
    <source>
        <dbReference type="ARBA" id="ARBA00006370"/>
    </source>
</evidence>
<evidence type="ECO:0000256" key="4">
    <source>
        <dbReference type="ARBA" id="ARBA00022729"/>
    </source>
</evidence>
<proteinExistence type="inferred from homology"/>
<keyword evidence="3" id="KW-0964">Secreted</keyword>